<proteinExistence type="predicted"/>
<dbReference type="AlphaFoldDB" id="A0A9P0AQB2"/>
<dbReference type="EMBL" id="OV121132">
    <property type="protein sequence ID" value="CAH0546994.1"/>
    <property type="molecule type" value="Genomic_DNA"/>
</dbReference>
<keyword evidence="4" id="KW-1185">Reference proteome</keyword>
<dbReference type="OrthoDB" id="6777854at2759"/>
<evidence type="ECO:0008006" key="5">
    <source>
        <dbReference type="Google" id="ProtNLM"/>
    </source>
</evidence>
<keyword evidence="2" id="KW-1133">Transmembrane helix</keyword>
<keyword evidence="2" id="KW-0472">Membrane</keyword>
<evidence type="ECO:0000256" key="2">
    <source>
        <dbReference type="SAM" id="Phobius"/>
    </source>
</evidence>
<feature type="transmembrane region" description="Helical" evidence="2">
    <location>
        <begin position="555"/>
        <end position="576"/>
    </location>
</feature>
<feature type="region of interest" description="Disordered" evidence="1">
    <location>
        <begin position="587"/>
        <end position="610"/>
    </location>
</feature>
<evidence type="ECO:0000256" key="1">
    <source>
        <dbReference type="SAM" id="MobiDB-lite"/>
    </source>
</evidence>
<dbReference type="Proteomes" id="UP001154078">
    <property type="component" value="Chromosome 1"/>
</dbReference>
<name>A0A9P0AQB2_BRAAE</name>
<sequence length="610" mass="70671">MKRSIHQLIPLPNKKDPEAEVRQSTQRKSSISKVTTIVTLMLCMMLCPSVYANFTVRNMKPGLYIEHLGHSRIEKGIFRVQIDYNRHKMKENVETSENVYKTFENLCEKTTDMTYDTQCSTLSHHLHEVFEELKWTTQVIDETHKRRKRGILGKLLTSVFGVNDEVYEDIDSIQKNQDELLKAEHHQTKFMLSALTSFNETEERIQNKLELFRRKLNQALSAMNDMKGWFKTIDTNKLNIHILTSYEVANGFITEVLDHHSKLLAVRFRRGNLHELISPIRVNRILNDVRRKLPPTLNILTEPVLKTTMRTTNESFQVFSHFLLVGTTNFTLMKVTPIPVKISNTSYWEPDVTVPFLNVDYNRQLYYGLNENEFKSCILTSANEYVCSPTSVKNIETASNCVIDEVYQRFETTKCKLVQRSLIGTIWKELSTTNAWMAVTSKPTRIAITCNGVREEVTLNKTNIIQIAQDCIIQTKSNILTPRRIDSIPVIESFTKTISYNFTNFKLTTNNSYLMEPIESVIRDSQNLEHLQTMENNIQEKLDENQWRKIHHHSISISILTSTTLIIIMITLTAGYRFCQRCRRKSADHRASTTTTSSPQEGQLMELMPL</sequence>
<gene>
    <name evidence="3" type="ORF">MELIAE_LOCUS1054</name>
</gene>
<reference evidence="3" key="1">
    <citation type="submission" date="2021-12" db="EMBL/GenBank/DDBJ databases">
        <authorList>
            <person name="King R."/>
        </authorList>
    </citation>
    <scope>NUCLEOTIDE SEQUENCE</scope>
</reference>
<feature type="compositionally biased region" description="Polar residues" evidence="1">
    <location>
        <begin position="592"/>
        <end position="601"/>
    </location>
</feature>
<feature type="transmembrane region" description="Helical" evidence="2">
    <location>
        <begin position="31"/>
        <end position="51"/>
    </location>
</feature>
<accession>A0A9P0AQB2</accession>
<keyword evidence="2" id="KW-0812">Transmembrane</keyword>
<organism evidence="3 4">
    <name type="scientific">Brassicogethes aeneus</name>
    <name type="common">Rape pollen beetle</name>
    <name type="synonym">Meligethes aeneus</name>
    <dbReference type="NCBI Taxonomy" id="1431903"/>
    <lineage>
        <taxon>Eukaryota</taxon>
        <taxon>Metazoa</taxon>
        <taxon>Ecdysozoa</taxon>
        <taxon>Arthropoda</taxon>
        <taxon>Hexapoda</taxon>
        <taxon>Insecta</taxon>
        <taxon>Pterygota</taxon>
        <taxon>Neoptera</taxon>
        <taxon>Endopterygota</taxon>
        <taxon>Coleoptera</taxon>
        <taxon>Polyphaga</taxon>
        <taxon>Cucujiformia</taxon>
        <taxon>Nitidulidae</taxon>
        <taxon>Meligethinae</taxon>
        <taxon>Brassicogethes</taxon>
    </lineage>
</organism>
<protein>
    <recommendedName>
        <fullName evidence="5">Envelope fusion protein</fullName>
    </recommendedName>
</protein>
<evidence type="ECO:0000313" key="4">
    <source>
        <dbReference type="Proteomes" id="UP001154078"/>
    </source>
</evidence>
<evidence type="ECO:0000313" key="3">
    <source>
        <dbReference type="EMBL" id="CAH0546994.1"/>
    </source>
</evidence>